<evidence type="ECO:0000313" key="3">
    <source>
        <dbReference type="Proteomes" id="UP000612899"/>
    </source>
</evidence>
<feature type="compositionally biased region" description="Basic and acidic residues" evidence="1">
    <location>
        <begin position="178"/>
        <end position="187"/>
    </location>
</feature>
<feature type="compositionally biased region" description="Pro residues" evidence="1">
    <location>
        <begin position="295"/>
        <end position="306"/>
    </location>
</feature>
<feature type="compositionally biased region" description="Pro residues" evidence="1">
    <location>
        <begin position="215"/>
        <end position="241"/>
    </location>
</feature>
<feature type="compositionally biased region" description="Gly residues" evidence="1">
    <location>
        <begin position="346"/>
        <end position="357"/>
    </location>
</feature>
<sequence length="489" mass="48543">MFESGGGGGGGGTPWYALSIEDMWTWVNRDLSPHYQQANSWKKTSELYGLYSSRLQTFRDRLAQVWNPKTSPAAEAYLTRLDELIVAVKNVDEVAGRNYQASVDIPNAISEAKYKLKPIYEEYRAAASTFVKEGGYNTQGSYANVSGSTTPEAKDAAELVNMKHYAAQSVMYKLSEDLSESRSRLGRPEPYTPPGVDATDDGNNIGGGGNTVAPPMIPPVIPTPAPAPMPTGPMAPMPAPKGPDLSGLQPTPTGPGPGYTPGPFTPPPTTTPTGPSPAPFPPTGVINPPGQGLPGSPPVAPRPGTGPLPGGLGGAPRPGTPTGIIGGTGGNPRGPAGVRGPNPPGGMIGGGGAGGRGPTAAGGVPGRGPAGAAGPGGPGGRGTPGAPGIGGTAARGGGAAGGVAGRGPASGAGGRGPAGTAGARGGTAGRAGVVGAMGVGGRGHGHDDEDGEHFDPDTAWEVAQGVTPVLDSPEYHRPIDPGPAIGLDR</sequence>
<name>A0A8J3QGC3_9ACTN</name>
<feature type="region of interest" description="Disordered" evidence="1">
    <location>
        <begin position="178"/>
        <end position="433"/>
    </location>
</feature>
<accession>A0A8J3QGC3</accession>
<comment type="caution">
    <text evidence="2">The sequence shown here is derived from an EMBL/GenBank/DDBJ whole genome shotgun (WGS) entry which is preliminary data.</text>
</comment>
<reference evidence="2" key="1">
    <citation type="submission" date="2021-01" db="EMBL/GenBank/DDBJ databases">
        <title>Whole genome shotgun sequence of Rhizocola hellebori NBRC 109834.</title>
        <authorList>
            <person name="Komaki H."/>
            <person name="Tamura T."/>
        </authorList>
    </citation>
    <scope>NUCLEOTIDE SEQUENCE</scope>
    <source>
        <strain evidence="2">NBRC 109834</strain>
    </source>
</reference>
<dbReference type="Proteomes" id="UP000612899">
    <property type="component" value="Unassembled WGS sequence"/>
</dbReference>
<feature type="compositionally biased region" description="Gly residues" evidence="1">
    <location>
        <begin position="363"/>
        <end position="429"/>
    </location>
</feature>
<dbReference type="EMBL" id="BONY01000063">
    <property type="protein sequence ID" value="GIH09200.1"/>
    <property type="molecule type" value="Genomic_DNA"/>
</dbReference>
<keyword evidence="3" id="KW-1185">Reference proteome</keyword>
<protein>
    <submittedName>
        <fullName evidence="2">Uncharacterized protein</fullName>
    </submittedName>
</protein>
<evidence type="ECO:0000256" key="1">
    <source>
        <dbReference type="SAM" id="MobiDB-lite"/>
    </source>
</evidence>
<organism evidence="2 3">
    <name type="scientific">Rhizocola hellebori</name>
    <dbReference type="NCBI Taxonomy" id="1392758"/>
    <lineage>
        <taxon>Bacteria</taxon>
        <taxon>Bacillati</taxon>
        <taxon>Actinomycetota</taxon>
        <taxon>Actinomycetes</taxon>
        <taxon>Micromonosporales</taxon>
        <taxon>Micromonosporaceae</taxon>
        <taxon>Rhizocola</taxon>
    </lineage>
</organism>
<evidence type="ECO:0000313" key="2">
    <source>
        <dbReference type="EMBL" id="GIH09200.1"/>
    </source>
</evidence>
<feature type="compositionally biased region" description="Pro residues" evidence="1">
    <location>
        <begin position="252"/>
        <end position="282"/>
    </location>
</feature>
<dbReference type="AlphaFoldDB" id="A0A8J3QGC3"/>
<feature type="region of interest" description="Disordered" evidence="1">
    <location>
        <begin position="468"/>
        <end position="489"/>
    </location>
</feature>
<feature type="compositionally biased region" description="Gly residues" evidence="1">
    <location>
        <begin position="307"/>
        <end position="316"/>
    </location>
</feature>
<proteinExistence type="predicted"/>
<gene>
    <name evidence="2" type="ORF">Rhe02_72670</name>
</gene>